<dbReference type="KEGG" id="tet:TTHERM_00721220"/>
<protein>
    <submittedName>
        <fullName evidence="1">Uncharacterized protein</fullName>
    </submittedName>
</protein>
<name>Q22G35_TETTS</name>
<dbReference type="HOGENOM" id="CLU_1781196_0_0_1"/>
<sequence length="213" mass="25539">MSEQHIQEEELTQPQIFNLIACEKINSPHLQSECDEKEFYDYLVMLYTYFIDNWKGFSQQDDEDLIQSFNQFNNTTNNVKNIIKAFIKYMTSTNSDGLVLECIDTLSKSSFDIIKQFKRFCDRHQVNNNYLQRIIKNERYGKQFQYFLQIYAIEWLYKSRVKDKVIHLLVILFLSRCFTNHDLLNNVAFYKKLHIAKIPKSQPADSIKEEERE</sequence>
<dbReference type="AlphaFoldDB" id="Q22G35"/>
<dbReference type="RefSeq" id="XP_001031854.2">
    <property type="nucleotide sequence ID" value="XM_001031854.2"/>
</dbReference>
<dbReference type="InParanoid" id="Q22G35"/>
<proteinExistence type="predicted"/>
<dbReference type="Proteomes" id="UP000009168">
    <property type="component" value="Unassembled WGS sequence"/>
</dbReference>
<dbReference type="GeneID" id="7835045"/>
<dbReference type="Pfam" id="PF14536">
    <property type="entry name" value="DUF4441"/>
    <property type="match status" value="1"/>
</dbReference>
<dbReference type="InterPro" id="IPR028008">
    <property type="entry name" value="DUF4441"/>
</dbReference>
<keyword evidence="2" id="KW-1185">Reference proteome</keyword>
<reference evidence="2" key="1">
    <citation type="journal article" date="2006" name="PLoS Biol.">
        <title>Macronuclear genome sequence of the ciliate Tetrahymena thermophila, a model eukaryote.</title>
        <authorList>
            <person name="Eisen J.A."/>
            <person name="Coyne R.S."/>
            <person name="Wu M."/>
            <person name="Wu D."/>
            <person name="Thiagarajan M."/>
            <person name="Wortman J.R."/>
            <person name="Badger J.H."/>
            <person name="Ren Q."/>
            <person name="Amedeo P."/>
            <person name="Jones K.M."/>
            <person name="Tallon L.J."/>
            <person name="Delcher A.L."/>
            <person name="Salzberg S.L."/>
            <person name="Silva J.C."/>
            <person name="Haas B.J."/>
            <person name="Majoros W.H."/>
            <person name="Farzad M."/>
            <person name="Carlton J.M."/>
            <person name="Smith R.K. Jr."/>
            <person name="Garg J."/>
            <person name="Pearlman R.E."/>
            <person name="Karrer K.M."/>
            <person name="Sun L."/>
            <person name="Manning G."/>
            <person name="Elde N.C."/>
            <person name="Turkewitz A.P."/>
            <person name="Asai D.J."/>
            <person name="Wilkes D.E."/>
            <person name="Wang Y."/>
            <person name="Cai H."/>
            <person name="Collins K."/>
            <person name="Stewart B.A."/>
            <person name="Lee S.R."/>
            <person name="Wilamowska K."/>
            <person name="Weinberg Z."/>
            <person name="Ruzzo W.L."/>
            <person name="Wloga D."/>
            <person name="Gaertig J."/>
            <person name="Frankel J."/>
            <person name="Tsao C.-C."/>
            <person name="Gorovsky M.A."/>
            <person name="Keeling P.J."/>
            <person name="Waller R.F."/>
            <person name="Patron N.J."/>
            <person name="Cherry J.M."/>
            <person name="Stover N.A."/>
            <person name="Krieger C.J."/>
            <person name="del Toro C."/>
            <person name="Ryder H.F."/>
            <person name="Williamson S.C."/>
            <person name="Barbeau R.A."/>
            <person name="Hamilton E.P."/>
            <person name="Orias E."/>
        </authorList>
    </citation>
    <scope>NUCLEOTIDE SEQUENCE [LARGE SCALE GENOMIC DNA]</scope>
    <source>
        <strain evidence="2">SB210</strain>
    </source>
</reference>
<evidence type="ECO:0000313" key="1">
    <source>
        <dbReference type="EMBL" id="EAR84191.2"/>
    </source>
</evidence>
<gene>
    <name evidence="1" type="ORF">TTHERM_00721220</name>
</gene>
<accession>Q22G35</accession>
<evidence type="ECO:0000313" key="2">
    <source>
        <dbReference type="Proteomes" id="UP000009168"/>
    </source>
</evidence>
<organism evidence="1 2">
    <name type="scientific">Tetrahymena thermophila (strain SB210)</name>
    <dbReference type="NCBI Taxonomy" id="312017"/>
    <lineage>
        <taxon>Eukaryota</taxon>
        <taxon>Sar</taxon>
        <taxon>Alveolata</taxon>
        <taxon>Ciliophora</taxon>
        <taxon>Intramacronucleata</taxon>
        <taxon>Oligohymenophorea</taxon>
        <taxon>Hymenostomatida</taxon>
        <taxon>Tetrahymenina</taxon>
        <taxon>Tetrahymenidae</taxon>
        <taxon>Tetrahymena</taxon>
    </lineage>
</organism>
<dbReference type="EMBL" id="GG662576">
    <property type="protein sequence ID" value="EAR84191.2"/>
    <property type="molecule type" value="Genomic_DNA"/>
</dbReference>